<gene>
    <name evidence="9" type="ORF">RT717_12610</name>
</gene>
<sequence length="1289" mass="136239">MGTLGGGSIFALDPSDLSTEKWVDFSTERYAQYGHLIESGGKLWGMTSRGGVADEGSIFHLNVDGSGFTRVHDFTGIDGSLPHGSLVESSGKFWGMTSAGGVNDFGVLFSLELSGSGFEKVYDFDESTGSNPYGSLVESGNRLWGMTYGGGENSMGVIFNLDPFSQVYSKVLDFDDANGAFPYGSLYESGGLLWGMTSQGGDNHNGVIFKLNSNLLELVKVYDFDLIEGAAPYGDLVESGNRLWGITYGGGDFGYGVVFSMSNDGTDYRSDYDFDGTSGRYPTGSLTVSGEKLWGSTPNLFSIDNDGSNFTLQHVFDFVFEGHAPHGSLTLSNGKLWGMTTYGTTTSFGSIFSVNEDGSGFSKVHAFNNDEGVDPMASLLNVDGKLWGMTAKGGAEGYGTIFTVDSDGSNFIQIHEFTSTDGAFPWNNLVRKGDKLWGVTYYGGNNHKGVIFSINTDGSGFTKIYDFNGIDGGIPYGGMVENDGKFFGSTFAGGVNNKGVIFSIEPTGSNYTKLHDFSYSSGTGVYGNLFAASERLWGLASQGGSNEYGVVFSISGDGGDYSIEHEFDGVNGGGPTGELVESNGRFWGLTRGGGEGNFGAVFSLATDGSDYIKHVDFNESTGRYPGGSLLEYHGKLWGMTYNGGANGYGTVFTLDKFDGIFVKELDFTEDMGGNPYYGSLIAVFEKQHQEISFSLADKTYGDQPFTLAATSTTENDVTYTSSNTNVIVIEGDVATLVGSGEVEITASQAENDFYFLGTKSQIITVTKAALIATADDQSRVYGSTNPALSISYQGFVNGDDVEEITEPEIATSAEITSDVASYPITLSGGAAANYELELVAGELTVTKAALKATADNQSRAYGAVNPALSISYQGFVNGDDVEDITEPDITTSAEITSDVASYPIALTGGAAANYELELVAGELTVTKAALKATADNQSRAYGAVNPALSISYQGFVNGDDVEDITEPEITTSADATSNVGNYSILLAGGVSSNYKLALFNGILSVTKAAQSITFEMSSIVAVDAMPFQLEAASDSGLPILYSSSNLSVASISGSIVTVIGVGTSTITASQEGSENFVAAASIERTLVVRPLATLNTPPVIFSQTFSIDENSIEGADVGVVQASDAELDILTFSILSTDNEGAFGINSLNGQIKVASPALLDFERLPTIEMVVNVTDGKGGSSSAVVTIQINDIDENTVAGVLLFSEETNFYPFPNPTSGNASIKFKEISQGHFTISLVSANGSQVHLIYSGDISNESTIEFSVSHLPKGLYFLRIDGDQTNITRKLMIN</sequence>
<feature type="domain" description="Cadherin" evidence="8">
    <location>
        <begin position="1099"/>
        <end position="1202"/>
    </location>
</feature>
<dbReference type="Gene3D" id="2.60.40.1080">
    <property type="match status" value="1"/>
</dbReference>
<dbReference type="Gene3D" id="2.60.40.60">
    <property type="entry name" value="Cadherins"/>
    <property type="match status" value="1"/>
</dbReference>
<evidence type="ECO:0000313" key="10">
    <source>
        <dbReference type="Proteomes" id="UP001302349"/>
    </source>
</evidence>
<dbReference type="InterPro" id="IPR008964">
    <property type="entry name" value="Invasin/intimin_cell_adhesion"/>
</dbReference>
<dbReference type="SMART" id="SM00112">
    <property type="entry name" value="CA"/>
    <property type="match status" value="1"/>
</dbReference>
<reference evidence="9 10" key="1">
    <citation type="journal article" date="2023" name="Microbiol. Resour. Announc.">
        <title>Complete Genome Sequence of Imperialibacter roseus strain P4T.</title>
        <authorList>
            <person name="Tizabi D.R."/>
            <person name="Bachvaroff T."/>
            <person name="Hill R.T."/>
        </authorList>
    </citation>
    <scope>NUCLEOTIDE SEQUENCE [LARGE SCALE GENOMIC DNA]</scope>
    <source>
        <strain evidence="9 10">P4T</strain>
    </source>
</reference>
<proteinExistence type="predicted"/>
<dbReference type="PANTHER" id="PTHR24025">
    <property type="entry name" value="DESMOGLEIN FAMILY MEMBER"/>
    <property type="match status" value="1"/>
</dbReference>
<dbReference type="Pfam" id="PF18962">
    <property type="entry name" value="Por_Secre_tail"/>
    <property type="match status" value="1"/>
</dbReference>
<keyword evidence="7" id="KW-0472">Membrane</keyword>
<dbReference type="InterPro" id="IPR002126">
    <property type="entry name" value="Cadherin-like_dom"/>
</dbReference>
<dbReference type="RefSeq" id="WP_317492100.1">
    <property type="nucleotide sequence ID" value="NZ_CP136051.1"/>
</dbReference>
<evidence type="ECO:0000256" key="5">
    <source>
        <dbReference type="ARBA" id="ARBA00022889"/>
    </source>
</evidence>
<dbReference type="PANTHER" id="PTHR24025:SF23">
    <property type="entry name" value="NEURAL-CADHERIN"/>
    <property type="match status" value="1"/>
</dbReference>
<dbReference type="PROSITE" id="PS00018">
    <property type="entry name" value="EF_HAND_1"/>
    <property type="match status" value="1"/>
</dbReference>
<dbReference type="Pfam" id="PF00028">
    <property type="entry name" value="Cadherin"/>
    <property type="match status" value="1"/>
</dbReference>
<evidence type="ECO:0000313" key="9">
    <source>
        <dbReference type="EMBL" id="WOK09482.1"/>
    </source>
</evidence>
<dbReference type="PROSITE" id="PS50268">
    <property type="entry name" value="CADHERIN_2"/>
    <property type="match status" value="1"/>
</dbReference>
<evidence type="ECO:0000259" key="8">
    <source>
        <dbReference type="PROSITE" id="PS50268"/>
    </source>
</evidence>
<dbReference type="Gene3D" id="3.30.160.710">
    <property type="match status" value="3"/>
</dbReference>
<protein>
    <submittedName>
        <fullName evidence="9">MBG domain-containing protein</fullName>
    </submittedName>
</protein>
<dbReference type="InterPro" id="IPR015919">
    <property type="entry name" value="Cadherin-like_sf"/>
</dbReference>
<keyword evidence="5" id="KW-0130">Cell adhesion</keyword>
<evidence type="ECO:0000256" key="6">
    <source>
        <dbReference type="ARBA" id="ARBA00022989"/>
    </source>
</evidence>
<dbReference type="CDD" id="cd11304">
    <property type="entry name" value="Cadherin_repeat"/>
    <property type="match status" value="1"/>
</dbReference>
<dbReference type="InterPro" id="IPR022519">
    <property type="entry name" value="Gloeo/Verruco_rpt"/>
</dbReference>
<dbReference type="InterPro" id="IPR018247">
    <property type="entry name" value="EF_Hand_1_Ca_BS"/>
</dbReference>
<dbReference type="EMBL" id="CP136051">
    <property type="protein sequence ID" value="WOK09482.1"/>
    <property type="molecule type" value="Genomic_DNA"/>
</dbReference>
<dbReference type="InterPro" id="IPR041286">
    <property type="entry name" value="MBG_2"/>
</dbReference>
<keyword evidence="3" id="KW-0677">Repeat</keyword>
<organism evidence="9 10">
    <name type="scientific">Imperialibacter roseus</name>
    <dbReference type="NCBI Taxonomy" id="1324217"/>
    <lineage>
        <taxon>Bacteria</taxon>
        <taxon>Pseudomonadati</taxon>
        <taxon>Bacteroidota</taxon>
        <taxon>Cytophagia</taxon>
        <taxon>Cytophagales</taxon>
        <taxon>Flammeovirgaceae</taxon>
        <taxon>Imperialibacter</taxon>
    </lineage>
</organism>
<comment type="subcellular location">
    <subcellularLocation>
        <location evidence="1">Membrane</location>
    </subcellularLocation>
</comment>
<accession>A0ABZ0IWP5</accession>
<dbReference type="Pfam" id="PF18676">
    <property type="entry name" value="MBG_2"/>
    <property type="match status" value="3"/>
</dbReference>
<dbReference type="NCBIfam" id="TIGR04183">
    <property type="entry name" value="Por_Secre_tail"/>
    <property type="match status" value="1"/>
</dbReference>
<dbReference type="SUPFAM" id="SSF49373">
    <property type="entry name" value="Invasin/intimin cell-adhesion fragments"/>
    <property type="match status" value="2"/>
</dbReference>
<evidence type="ECO:0000256" key="3">
    <source>
        <dbReference type="ARBA" id="ARBA00022737"/>
    </source>
</evidence>
<dbReference type="NCBIfam" id="TIGR03803">
    <property type="entry name" value="Gloeo_Verruco"/>
    <property type="match status" value="12"/>
</dbReference>
<dbReference type="Proteomes" id="UP001302349">
    <property type="component" value="Chromosome"/>
</dbReference>
<keyword evidence="10" id="KW-1185">Reference proteome</keyword>
<evidence type="ECO:0000256" key="1">
    <source>
        <dbReference type="ARBA" id="ARBA00004370"/>
    </source>
</evidence>
<keyword evidence="6" id="KW-1133">Transmembrane helix</keyword>
<dbReference type="InterPro" id="IPR026444">
    <property type="entry name" value="Secre_tail"/>
</dbReference>
<evidence type="ECO:0000256" key="7">
    <source>
        <dbReference type="ARBA" id="ARBA00023136"/>
    </source>
</evidence>
<dbReference type="SUPFAM" id="SSF49313">
    <property type="entry name" value="Cadherin-like"/>
    <property type="match status" value="1"/>
</dbReference>
<evidence type="ECO:0000256" key="4">
    <source>
        <dbReference type="ARBA" id="ARBA00022837"/>
    </source>
</evidence>
<dbReference type="InterPro" id="IPR050971">
    <property type="entry name" value="Cadherin-domain_protein"/>
</dbReference>
<keyword evidence="4" id="KW-0106">Calcium</keyword>
<keyword evidence="2" id="KW-0812">Transmembrane</keyword>
<evidence type="ECO:0000256" key="2">
    <source>
        <dbReference type="ARBA" id="ARBA00022692"/>
    </source>
</evidence>
<name>A0ABZ0IWP5_9BACT</name>